<feature type="region of interest" description="Disordered" evidence="2">
    <location>
        <begin position="18"/>
        <end position="43"/>
    </location>
</feature>
<dbReference type="PANTHER" id="PTHR46230:SF7">
    <property type="entry name" value="BOLA-LIKE PROTEIN 1"/>
    <property type="match status" value="1"/>
</dbReference>
<organism evidence="3 4">
    <name type="scientific">Pseudoponticoccus marisrubri</name>
    <dbReference type="NCBI Taxonomy" id="1685382"/>
    <lineage>
        <taxon>Bacteria</taxon>
        <taxon>Pseudomonadati</taxon>
        <taxon>Pseudomonadota</taxon>
        <taxon>Alphaproteobacteria</taxon>
        <taxon>Rhodobacterales</taxon>
        <taxon>Roseobacteraceae</taxon>
        <taxon>Pseudoponticoccus</taxon>
    </lineage>
</organism>
<comment type="similarity">
    <text evidence="1">Belongs to the BolA/IbaG family.</text>
</comment>
<keyword evidence="4" id="KW-1185">Reference proteome</keyword>
<evidence type="ECO:0000313" key="4">
    <source>
        <dbReference type="Proteomes" id="UP000054396"/>
    </source>
</evidence>
<sequence>MSRAEEIRAKLQEAFAPETLEVRNDSARHAGHAGDDGSGESHFHVTIRAPGFAGQSRIARHRAVHAALGPELVGQIHALSLDIGA</sequence>
<dbReference type="PANTHER" id="PTHR46230">
    <property type="match status" value="1"/>
</dbReference>
<dbReference type="EMBL" id="LPXO01000002">
    <property type="protein sequence ID" value="KUF11794.1"/>
    <property type="molecule type" value="Genomic_DNA"/>
</dbReference>
<feature type="compositionally biased region" description="Basic and acidic residues" evidence="2">
    <location>
        <begin position="20"/>
        <end position="43"/>
    </location>
</feature>
<evidence type="ECO:0000256" key="2">
    <source>
        <dbReference type="SAM" id="MobiDB-lite"/>
    </source>
</evidence>
<dbReference type="AlphaFoldDB" id="A0A0W7WMI6"/>
<dbReference type="Gene3D" id="3.30.300.90">
    <property type="entry name" value="BolA-like"/>
    <property type="match status" value="1"/>
</dbReference>
<dbReference type="SUPFAM" id="SSF82657">
    <property type="entry name" value="BolA-like"/>
    <property type="match status" value="1"/>
</dbReference>
<evidence type="ECO:0000256" key="1">
    <source>
        <dbReference type="RuleBase" id="RU003860"/>
    </source>
</evidence>
<dbReference type="PIRSF" id="PIRSF003113">
    <property type="entry name" value="BolA"/>
    <property type="match status" value="1"/>
</dbReference>
<dbReference type="OrthoDB" id="9811118at2"/>
<name>A0A0W7WMI6_9RHOB</name>
<dbReference type="InterPro" id="IPR002634">
    <property type="entry name" value="BolA"/>
</dbReference>
<dbReference type="Proteomes" id="UP000054396">
    <property type="component" value="Unassembled WGS sequence"/>
</dbReference>
<evidence type="ECO:0000313" key="3">
    <source>
        <dbReference type="EMBL" id="KUF11794.1"/>
    </source>
</evidence>
<proteinExistence type="inferred from homology"/>
<accession>A0A0W7WMI6</accession>
<protein>
    <submittedName>
        <fullName evidence="3">BolA family transcriptional regulator</fullName>
    </submittedName>
</protein>
<dbReference type="RefSeq" id="WP_058860911.1">
    <property type="nucleotide sequence ID" value="NZ_LPXO01000002.1"/>
</dbReference>
<reference evidence="3 4" key="1">
    <citation type="submission" date="2015-12" db="EMBL/GenBank/DDBJ databases">
        <authorList>
            <person name="Shamseldin A."/>
            <person name="Moawad H."/>
            <person name="Abd El-Rahim W.M."/>
            <person name="Sadowsky M.J."/>
        </authorList>
    </citation>
    <scope>NUCLEOTIDE SEQUENCE [LARGE SCALE GENOMIC DNA]</scope>
    <source>
        <strain evidence="3 4">SJ5A-1</strain>
    </source>
</reference>
<dbReference type="STRING" id="1685382.AVJ23_04210"/>
<dbReference type="Pfam" id="PF01722">
    <property type="entry name" value="BolA"/>
    <property type="match status" value="1"/>
</dbReference>
<comment type="caution">
    <text evidence="3">The sequence shown here is derived from an EMBL/GenBank/DDBJ whole genome shotgun (WGS) entry which is preliminary data.</text>
</comment>
<gene>
    <name evidence="3" type="ORF">AVJ23_04210</name>
</gene>
<dbReference type="GO" id="GO:0016226">
    <property type="term" value="P:iron-sulfur cluster assembly"/>
    <property type="evidence" value="ECO:0007669"/>
    <property type="project" value="TreeGrafter"/>
</dbReference>
<dbReference type="InterPro" id="IPR036065">
    <property type="entry name" value="BolA-like_sf"/>
</dbReference>